<gene>
    <name evidence="3" type="ORF">OHK93_004734</name>
</gene>
<dbReference type="CDD" id="cd00067">
    <property type="entry name" value="GAL4"/>
    <property type="match status" value="1"/>
</dbReference>
<dbReference type="PROSITE" id="PS50048">
    <property type="entry name" value="ZN2_CY6_FUNGAL_2"/>
    <property type="match status" value="1"/>
</dbReference>
<dbReference type="Gene3D" id="4.10.240.10">
    <property type="entry name" value="Zn(2)-C6 fungal-type DNA-binding domain"/>
    <property type="match status" value="1"/>
</dbReference>
<dbReference type="InterPro" id="IPR001138">
    <property type="entry name" value="Zn2Cys6_DnaBD"/>
</dbReference>
<dbReference type="AlphaFoldDB" id="A0AA43QZ51"/>
<dbReference type="GO" id="GO:0000981">
    <property type="term" value="F:DNA-binding transcription factor activity, RNA polymerase II-specific"/>
    <property type="evidence" value="ECO:0007669"/>
    <property type="project" value="InterPro"/>
</dbReference>
<evidence type="ECO:0000313" key="4">
    <source>
        <dbReference type="Proteomes" id="UP001161017"/>
    </source>
</evidence>
<evidence type="ECO:0000256" key="1">
    <source>
        <dbReference type="ARBA" id="ARBA00023242"/>
    </source>
</evidence>
<protein>
    <recommendedName>
        <fullName evidence="2">Zn(2)-C6 fungal-type domain-containing protein</fullName>
    </recommendedName>
</protein>
<dbReference type="InterPro" id="IPR053175">
    <property type="entry name" value="DHMBA_Reg_Transcription_Factor"/>
</dbReference>
<evidence type="ECO:0000259" key="2">
    <source>
        <dbReference type="PROSITE" id="PS50048"/>
    </source>
</evidence>
<keyword evidence="1" id="KW-0539">Nucleus</keyword>
<name>A0AA43QZ51_9LECA</name>
<dbReference type="Pfam" id="PF00172">
    <property type="entry name" value="Zn_clus"/>
    <property type="match status" value="1"/>
</dbReference>
<feature type="domain" description="Zn(2)-C6 fungal-type" evidence="2">
    <location>
        <begin position="9"/>
        <end position="37"/>
    </location>
</feature>
<dbReference type="PANTHER" id="PTHR38791:SF5">
    <property type="entry name" value="TRANSCRIPTION FACTOR DBAG-RELATED"/>
    <property type="match status" value="1"/>
</dbReference>
<organism evidence="3 4">
    <name type="scientific">Ramalina farinacea</name>
    <dbReference type="NCBI Taxonomy" id="258253"/>
    <lineage>
        <taxon>Eukaryota</taxon>
        <taxon>Fungi</taxon>
        <taxon>Dikarya</taxon>
        <taxon>Ascomycota</taxon>
        <taxon>Pezizomycotina</taxon>
        <taxon>Lecanoromycetes</taxon>
        <taxon>OSLEUM clade</taxon>
        <taxon>Lecanoromycetidae</taxon>
        <taxon>Lecanorales</taxon>
        <taxon>Lecanorineae</taxon>
        <taxon>Ramalinaceae</taxon>
        <taxon>Ramalina</taxon>
    </lineage>
</organism>
<dbReference type="Proteomes" id="UP001161017">
    <property type="component" value="Unassembled WGS sequence"/>
</dbReference>
<dbReference type="SMART" id="SM00066">
    <property type="entry name" value="GAL4"/>
    <property type="match status" value="1"/>
</dbReference>
<dbReference type="PANTHER" id="PTHR38791">
    <property type="entry name" value="ZN(II)2CYS6 TRANSCRIPTION FACTOR (EUROFUNG)-RELATED-RELATED"/>
    <property type="match status" value="1"/>
</dbReference>
<dbReference type="InterPro" id="IPR036864">
    <property type="entry name" value="Zn2-C6_fun-type_DNA-bd_sf"/>
</dbReference>
<sequence length="582" mass="63865">MPNYGRSGRCRTCKRRRIKCDEARPACSPCRRLHLDCEGYTKDYVFRRDESHKFASAARLKTVKEQGEPSRSLLTGADVAVPFFLVHYAGMGRSLAVARGFYETLIPIYTSQPPDSPLSLAVSAVAARVFSLWRHEDAIQVKAHSVPYTQAVASLRSALGRAEDRRRPATTLAVLALHLYESISAVYDARQAAPLHHHGALSLLPIGALDSLDGQSSSYVKGFVLHIEVSSALRQKRSMHPNVSSYLSTSSLVPGNLSSTLDSIGASVAELQAEYVRGLTRRHATGPLLEQQCRAWITEAGQIDDLLQAWARDVPHHWRPLRLTSGQDFSPCIPAYRSACDIYPSCQIATLWNLWRFHRLLLLKINIGATQRIFTLPVREESAGDERLVPTTLESAIQAGSVIQELVDSICHSVPFYLGNRTKQSSLIDFTDPEILFPSYHSLAPGDARFAARLQDCNDGAALLSGDEHHRHMVSYGAWHVVSPLSNLLTLVSDDHGGRLVASCLRPGQQEWIRQQFLRVSTVVRLPAAGPLGGGEESRSPSFVPVGLKSADGTAEILKSADNAAENLAKQVRKGAIFMSGP</sequence>
<dbReference type="EMBL" id="JAPUFD010000022">
    <property type="protein sequence ID" value="MDI1492950.1"/>
    <property type="molecule type" value="Genomic_DNA"/>
</dbReference>
<keyword evidence="4" id="KW-1185">Reference proteome</keyword>
<dbReference type="SUPFAM" id="SSF57701">
    <property type="entry name" value="Zn2/Cys6 DNA-binding domain"/>
    <property type="match status" value="1"/>
</dbReference>
<accession>A0AA43QZ51</accession>
<dbReference type="GO" id="GO:0008270">
    <property type="term" value="F:zinc ion binding"/>
    <property type="evidence" value="ECO:0007669"/>
    <property type="project" value="InterPro"/>
</dbReference>
<comment type="caution">
    <text evidence="3">The sequence shown here is derived from an EMBL/GenBank/DDBJ whole genome shotgun (WGS) entry which is preliminary data.</text>
</comment>
<proteinExistence type="predicted"/>
<evidence type="ECO:0000313" key="3">
    <source>
        <dbReference type="EMBL" id="MDI1492950.1"/>
    </source>
</evidence>
<reference evidence="3" key="1">
    <citation type="journal article" date="2023" name="Genome Biol. Evol.">
        <title>First Whole Genome Sequence and Flow Cytometry Genome Size Data for the Lichen-Forming Fungus Ramalina farinacea (Ascomycota).</title>
        <authorList>
            <person name="Llewellyn T."/>
            <person name="Mian S."/>
            <person name="Hill R."/>
            <person name="Leitch I.J."/>
            <person name="Gaya E."/>
        </authorList>
    </citation>
    <scope>NUCLEOTIDE SEQUENCE</scope>
    <source>
        <strain evidence="3">LIQ254RAFAR</strain>
    </source>
</reference>